<dbReference type="InterPro" id="IPR011576">
    <property type="entry name" value="Pyridox_Oxase_N"/>
</dbReference>
<comment type="caution">
    <text evidence="3">The sequence shown here is derived from an EMBL/GenBank/DDBJ whole genome shotgun (WGS) entry which is preliminary data.</text>
</comment>
<accession>A0A918WWM3</accession>
<sequence>MGMKVIEQPAESQQPAEPVESADPAESAEPVVVPRTPEQRKQDVLARLERETDIWVATADGDGVPYLVPLWFRWDGEALWLATRTTNPTGRNLHESGLVRLAFGHTRDVVLIDGTVESFGAEEVPTEAADAFVARWGWDPRRSAGSARPYAYYRVVPRAVQAWHEEHELRGRHLMREGVWVV</sequence>
<dbReference type="InterPro" id="IPR012349">
    <property type="entry name" value="Split_barrel_FMN-bd"/>
</dbReference>
<evidence type="ECO:0000313" key="4">
    <source>
        <dbReference type="Proteomes" id="UP000638353"/>
    </source>
</evidence>
<reference evidence="3" key="2">
    <citation type="submission" date="2020-09" db="EMBL/GenBank/DDBJ databases">
        <authorList>
            <person name="Sun Q."/>
            <person name="Ohkuma M."/>
        </authorList>
    </citation>
    <scope>NUCLEOTIDE SEQUENCE</scope>
    <source>
        <strain evidence="3">JCM 4637</strain>
    </source>
</reference>
<dbReference type="SUPFAM" id="SSF50475">
    <property type="entry name" value="FMN-binding split barrel"/>
    <property type="match status" value="1"/>
</dbReference>
<proteinExistence type="predicted"/>
<evidence type="ECO:0000313" key="3">
    <source>
        <dbReference type="EMBL" id="GHC90917.1"/>
    </source>
</evidence>
<evidence type="ECO:0000259" key="2">
    <source>
        <dbReference type="Pfam" id="PF01243"/>
    </source>
</evidence>
<dbReference type="Pfam" id="PF01243">
    <property type="entry name" value="PNPOx_N"/>
    <property type="match status" value="1"/>
</dbReference>
<feature type="domain" description="Pyridoxamine 5'-phosphate oxidase N-terminal" evidence="2">
    <location>
        <begin position="44"/>
        <end position="163"/>
    </location>
</feature>
<dbReference type="Proteomes" id="UP000638353">
    <property type="component" value="Unassembled WGS sequence"/>
</dbReference>
<dbReference type="AlphaFoldDB" id="A0A918WWM3"/>
<evidence type="ECO:0000256" key="1">
    <source>
        <dbReference type="SAM" id="MobiDB-lite"/>
    </source>
</evidence>
<gene>
    <name evidence="3" type="ORF">GCM10010334_25350</name>
</gene>
<feature type="region of interest" description="Disordered" evidence="1">
    <location>
        <begin position="1"/>
        <end position="38"/>
    </location>
</feature>
<dbReference type="Gene3D" id="2.30.110.10">
    <property type="entry name" value="Electron Transport, Fmn-binding Protein, Chain A"/>
    <property type="match status" value="1"/>
</dbReference>
<name>A0A918WWM3_9ACTN</name>
<protein>
    <recommendedName>
        <fullName evidence="2">Pyridoxamine 5'-phosphate oxidase N-terminal domain-containing protein</fullName>
    </recommendedName>
</protein>
<dbReference type="EMBL" id="BMVC01000004">
    <property type="protein sequence ID" value="GHC90917.1"/>
    <property type="molecule type" value="Genomic_DNA"/>
</dbReference>
<organism evidence="3 4">
    <name type="scientific">Streptomyces finlayi</name>
    <dbReference type="NCBI Taxonomy" id="67296"/>
    <lineage>
        <taxon>Bacteria</taxon>
        <taxon>Bacillati</taxon>
        <taxon>Actinomycetota</taxon>
        <taxon>Actinomycetes</taxon>
        <taxon>Kitasatosporales</taxon>
        <taxon>Streptomycetaceae</taxon>
        <taxon>Streptomyces</taxon>
    </lineage>
</organism>
<reference evidence="3" key="1">
    <citation type="journal article" date="2014" name="Int. J. Syst. Evol. Microbiol.">
        <title>Complete genome sequence of Corynebacterium casei LMG S-19264T (=DSM 44701T), isolated from a smear-ripened cheese.</title>
        <authorList>
            <consortium name="US DOE Joint Genome Institute (JGI-PGF)"/>
            <person name="Walter F."/>
            <person name="Albersmeier A."/>
            <person name="Kalinowski J."/>
            <person name="Ruckert C."/>
        </authorList>
    </citation>
    <scope>NUCLEOTIDE SEQUENCE</scope>
    <source>
        <strain evidence="3">JCM 4637</strain>
    </source>
</reference>